<keyword evidence="2" id="KW-0805">Transcription regulation</keyword>
<evidence type="ECO:0000256" key="6">
    <source>
        <dbReference type="SAM" id="MobiDB-lite"/>
    </source>
</evidence>
<keyword evidence="4" id="KW-0804">Transcription</keyword>
<dbReference type="GO" id="GO:0003700">
    <property type="term" value="F:DNA-binding transcription factor activity"/>
    <property type="evidence" value="ECO:0007669"/>
    <property type="project" value="InterPro"/>
</dbReference>
<feature type="compositionally biased region" description="Polar residues" evidence="6">
    <location>
        <begin position="1"/>
        <end position="15"/>
    </location>
</feature>
<gene>
    <name evidence="8" type="ORF">AQUCO_02100165v1</name>
</gene>
<dbReference type="FunFam" id="2.20.25.80:FF:000004">
    <property type="entry name" value="WRKY transcription factor 65"/>
    <property type="match status" value="1"/>
</dbReference>
<proteinExistence type="predicted"/>
<sequence length="292" mass="32076">MDGRFNNSCTTNNNQEDSENTSDNSGEELLPSSSSFGMISDSKITSTSSQKRSRRALQKRVVSVPIADVEGSRIKGDGAPPYDSWAWRKYGQKPIKGSPYPRGYYRCSSSKGCPARKQVERSRVDPTMMVITYACDHNHSGQPIRNPSSTASTTSTIASVTVSITPKSEPEVEEQEPQQQQQESAIFTTTQTESEQDKFTDLVIRGTGEENDFVWFSDVASTSDNTLLESPIYSGSSNSNKGDDGDVAGTMIFPMGEEDESLFADLGELPECSVVFQRGLFLDHRRCTLRAG</sequence>
<dbReference type="SMART" id="SM00774">
    <property type="entry name" value="WRKY"/>
    <property type="match status" value="1"/>
</dbReference>
<dbReference type="Pfam" id="PF03106">
    <property type="entry name" value="WRKY"/>
    <property type="match status" value="1"/>
</dbReference>
<dbReference type="EMBL" id="KZ305038">
    <property type="protein sequence ID" value="PIA42115.1"/>
    <property type="molecule type" value="Genomic_DNA"/>
</dbReference>
<dbReference type="InterPro" id="IPR003657">
    <property type="entry name" value="WRKY_dom"/>
</dbReference>
<dbReference type="PANTHER" id="PTHR32096:SF137">
    <property type="entry name" value="WRKY TRANSCRIPTION FACTOR 65 ISOFORM X1-RELATED"/>
    <property type="match status" value="1"/>
</dbReference>
<organism evidence="8 9">
    <name type="scientific">Aquilegia coerulea</name>
    <name type="common">Rocky mountain columbine</name>
    <dbReference type="NCBI Taxonomy" id="218851"/>
    <lineage>
        <taxon>Eukaryota</taxon>
        <taxon>Viridiplantae</taxon>
        <taxon>Streptophyta</taxon>
        <taxon>Embryophyta</taxon>
        <taxon>Tracheophyta</taxon>
        <taxon>Spermatophyta</taxon>
        <taxon>Magnoliopsida</taxon>
        <taxon>Ranunculales</taxon>
        <taxon>Ranunculaceae</taxon>
        <taxon>Thalictroideae</taxon>
        <taxon>Aquilegia</taxon>
    </lineage>
</organism>
<dbReference type="AlphaFoldDB" id="A0A2G5DF17"/>
<evidence type="ECO:0000313" key="8">
    <source>
        <dbReference type="EMBL" id="PIA42115.1"/>
    </source>
</evidence>
<dbReference type="InterPro" id="IPR044810">
    <property type="entry name" value="WRKY_plant"/>
</dbReference>
<accession>A0A2G5DF17</accession>
<dbReference type="OrthoDB" id="773436at2759"/>
<evidence type="ECO:0000313" key="9">
    <source>
        <dbReference type="Proteomes" id="UP000230069"/>
    </source>
</evidence>
<dbReference type="PANTHER" id="PTHR32096">
    <property type="entry name" value="WRKY TRANSCRIPTION FACTOR 30-RELATED-RELATED"/>
    <property type="match status" value="1"/>
</dbReference>
<dbReference type="FunCoup" id="A0A2G5DF17">
    <property type="interactions" value="202"/>
</dbReference>
<evidence type="ECO:0000256" key="4">
    <source>
        <dbReference type="ARBA" id="ARBA00023163"/>
    </source>
</evidence>
<keyword evidence="3" id="KW-0238">DNA-binding</keyword>
<protein>
    <recommendedName>
        <fullName evidence="7">WRKY domain-containing protein</fullName>
    </recommendedName>
</protein>
<evidence type="ECO:0000256" key="2">
    <source>
        <dbReference type="ARBA" id="ARBA00023015"/>
    </source>
</evidence>
<dbReference type="InterPro" id="IPR036576">
    <property type="entry name" value="WRKY_dom_sf"/>
</dbReference>
<dbReference type="Proteomes" id="UP000230069">
    <property type="component" value="Unassembled WGS sequence"/>
</dbReference>
<feature type="domain" description="WRKY" evidence="7">
    <location>
        <begin position="83"/>
        <end position="142"/>
    </location>
</feature>
<evidence type="ECO:0000259" key="7">
    <source>
        <dbReference type="PROSITE" id="PS50811"/>
    </source>
</evidence>
<dbReference type="GO" id="GO:0005634">
    <property type="term" value="C:nucleus"/>
    <property type="evidence" value="ECO:0007669"/>
    <property type="project" value="UniProtKB-SubCell"/>
</dbReference>
<keyword evidence="9" id="KW-1185">Reference proteome</keyword>
<feature type="region of interest" description="Disordered" evidence="6">
    <location>
        <begin position="165"/>
        <end position="184"/>
    </location>
</feature>
<dbReference type="GO" id="GO:0000976">
    <property type="term" value="F:transcription cis-regulatory region binding"/>
    <property type="evidence" value="ECO:0007669"/>
    <property type="project" value="TreeGrafter"/>
</dbReference>
<comment type="subcellular location">
    <subcellularLocation>
        <location evidence="1">Nucleus</location>
    </subcellularLocation>
</comment>
<dbReference type="Gene3D" id="2.20.25.80">
    <property type="entry name" value="WRKY domain"/>
    <property type="match status" value="1"/>
</dbReference>
<dbReference type="InParanoid" id="A0A2G5DF17"/>
<dbReference type="SUPFAM" id="SSF118290">
    <property type="entry name" value="WRKY DNA-binding domain"/>
    <property type="match status" value="1"/>
</dbReference>
<dbReference type="PROSITE" id="PS50811">
    <property type="entry name" value="WRKY"/>
    <property type="match status" value="1"/>
</dbReference>
<keyword evidence="5" id="KW-0539">Nucleus</keyword>
<evidence type="ECO:0000256" key="3">
    <source>
        <dbReference type="ARBA" id="ARBA00023125"/>
    </source>
</evidence>
<evidence type="ECO:0000256" key="5">
    <source>
        <dbReference type="ARBA" id="ARBA00023242"/>
    </source>
</evidence>
<evidence type="ECO:0000256" key="1">
    <source>
        <dbReference type="ARBA" id="ARBA00004123"/>
    </source>
</evidence>
<reference evidence="8 9" key="1">
    <citation type="submission" date="2017-09" db="EMBL/GenBank/DDBJ databases">
        <title>WGS assembly of Aquilegia coerulea Goldsmith.</title>
        <authorList>
            <person name="Hodges S."/>
            <person name="Kramer E."/>
            <person name="Nordborg M."/>
            <person name="Tomkins J."/>
            <person name="Borevitz J."/>
            <person name="Derieg N."/>
            <person name="Yan J."/>
            <person name="Mihaltcheva S."/>
            <person name="Hayes R.D."/>
            <person name="Rokhsar D."/>
        </authorList>
    </citation>
    <scope>NUCLEOTIDE SEQUENCE [LARGE SCALE GENOMIC DNA]</scope>
    <source>
        <strain evidence="9">cv. Goldsmith</strain>
    </source>
</reference>
<feature type="compositionally biased region" description="Polar residues" evidence="6">
    <location>
        <begin position="31"/>
        <end position="50"/>
    </location>
</feature>
<name>A0A2G5DF17_AQUCA</name>
<feature type="region of interest" description="Disordered" evidence="6">
    <location>
        <begin position="1"/>
        <end position="60"/>
    </location>
</feature>